<dbReference type="InterPro" id="IPR046900">
    <property type="entry name" value="ABC-3C_MC7"/>
</dbReference>
<sequence>MITPNKIVPLSASVLGNLPHVMKAGPNPILLAELFQQVGDKFESIDQFLLALDVLFLLDYVTVDFSTEKVVYAS</sequence>
<dbReference type="Proteomes" id="UP000481947">
    <property type="component" value="Unassembled WGS sequence"/>
</dbReference>
<protein>
    <submittedName>
        <fullName evidence="1">Uncharacterized protein</fullName>
    </submittedName>
</protein>
<dbReference type="AlphaFoldDB" id="A0A7C9J802"/>
<reference evidence="1 2" key="1">
    <citation type="submission" date="2019-09" db="EMBL/GenBank/DDBJ databases">
        <title>Identification of Malikia spinosa a prominent benzene-, toluene-, and ethylbenzene-degrading bacterium: enrichment, isolation and whole genome sequencing.</title>
        <authorList>
            <person name="Tancsics A."/>
            <person name="Revesz F."/>
            <person name="Kriszt B."/>
        </authorList>
    </citation>
    <scope>NUCLEOTIDE SEQUENCE [LARGE SCALE GENOMIC DNA]</scope>
    <source>
        <strain evidence="1 2">AB6</strain>
    </source>
</reference>
<dbReference type="EMBL" id="VYSB01000007">
    <property type="protein sequence ID" value="MYZ52070.1"/>
    <property type="molecule type" value="Genomic_DNA"/>
</dbReference>
<accession>A0A7C9J802</accession>
<name>A0A7C9J802_9BURK</name>
<evidence type="ECO:0000313" key="1">
    <source>
        <dbReference type="EMBL" id="MYZ52070.1"/>
    </source>
</evidence>
<dbReference type="RefSeq" id="WP_161124991.1">
    <property type="nucleotide sequence ID" value="NZ_VYSB01000007.1"/>
</dbReference>
<dbReference type="Pfam" id="PF20292">
    <property type="entry name" value="MC7"/>
    <property type="match status" value="1"/>
</dbReference>
<organism evidence="1 2">
    <name type="scientific">Malikia spinosa</name>
    <dbReference type="NCBI Taxonomy" id="86180"/>
    <lineage>
        <taxon>Bacteria</taxon>
        <taxon>Pseudomonadati</taxon>
        <taxon>Pseudomonadota</taxon>
        <taxon>Betaproteobacteria</taxon>
        <taxon>Burkholderiales</taxon>
        <taxon>Comamonadaceae</taxon>
        <taxon>Malikia</taxon>
    </lineage>
</organism>
<gene>
    <name evidence="1" type="ORF">F5985_07960</name>
</gene>
<evidence type="ECO:0000313" key="2">
    <source>
        <dbReference type="Proteomes" id="UP000481947"/>
    </source>
</evidence>
<comment type="caution">
    <text evidence="1">The sequence shown here is derived from an EMBL/GenBank/DDBJ whole genome shotgun (WGS) entry which is preliminary data.</text>
</comment>
<proteinExistence type="predicted"/>